<sequence>MLCGQGDAQLARSDDGGGVRLRWNENMIQTFHLCLLSFAAAFTALEKTRNAAFTYRSNEEKSRTEPFTVRSGCGENSLPAPYDTGARLRMPTSALNPELPLTPPPPPLRGASGFARGLAPAAHRRRSPGSPVSSVFVVGTSPAEELVQRLCPGIKKAFLSFPRSGPPSLSPLGVYSATLNATEGHWGDAQMIHRAVPKRIVHTA</sequence>
<keyword evidence="3" id="KW-1185">Reference proteome</keyword>
<protein>
    <submittedName>
        <fullName evidence="2">Uncharacterized protein</fullName>
    </submittedName>
</protein>
<proteinExistence type="predicted"/>
<name>A0A9N7VLE2_PLEPL</name>
<dbReference type="AlphaFoldDB" id="A0A9N7VLE2"/>
<accession>A0A9N7VLE2</accession>
<organism evidence="2 3">
    <name type="scientific">Pleuronectes platessa</name>
    <name type="common">European plaice</name>
    <dbReference type="NCBI Taxonomy" id="8262"/>
    <lineage>
        <taxon>Eukaryota</taxon>
        <taxon>Metazoa</taxon>
        <taxon>Chordata</taxon>
        <taxon>Craniata</taxon>
        <taxon>Vertebrata</taxon>
        <taxon>Euteleostomi</taxon>
        <taxon>Actinopterygii</taxon>
        <taxon>Neopterygii</taxon>
        <taxon>Teleostei</taxon>
        <taxon>Neoteleostei</taxon>
        <taxon>Acanthomorphata</taxon>
        <taxon>Carangaria</taxon>
        <taxon>Pleuronectiformes</taxon>
        <taxon>Pleuronectoidei</taxon>
        <taxon>Pleuronectidae</taxon>
        <taxon>Pleuronectes</taxon>
    </lineage>
</organism>
<gene>
    <name evidence="2" type="ORF">PLEPLA_LOCUS40873</name>
</gene>
<feature type="region of interest" description="Disordered" evidence="1">
    <location>
        <begin position="56"/>
        <end position="76"/>
    </location>
</feature>
<evidence type="ECO:0000256" key="1">
    <source>
        <dbReference type="SAM" id="MobiDB-lite"/>
    </source>
</evidence>
<evidence type="ECO:0000313" key="2">
    <source>
        <dbReference type="EMBL" id="CAB1453123.1"/>
    </source>
</evidence>
<comment type="caution">
    <text evidence="2">The sequence shown here is derived from an EMBL/GenBank/DDBJ whole genome shotgun (WGS) entry which is preliminary data.</text>
</comment>
<dbReference type="EMBL" id="CADEAL010004158">
    <property type="protein sequence ID" value="CAB1453123.1"/>
    <property type="molecule type" value="Genomic_DNA"/>
</dbReference>
<reference evidence="2" key="1">
    <citation type="submission" date="2020-03" db="EMBL/GenBank/DDBJ databases">
        <authorList>
            <person name="Weist P."/>
        </authorList>
    </citation>
    <scope>NUCLEOTIDE SEQUENCE</scope>
</reference>
<dbReference type="Proteomes" id="UP001153269">
    <property type="component" value="Unassembled WGS sequence"/>
</dbReference>
<evidence type="ECO:0000313" key="3">
    <source>
        <dbReference type="Proteomes" id="UP001153269"/>
    </source>
</evidence>